<dbReference type="Proteomes" id="UP001596031">
    <property type="component" value="Unassembled WGS sequence"/>
</dbReference>
<proteinExistence type="predicted"/>
<dbReference type="EMBL" id="JBHSMS010000006">
    <property type="protein sequence ID" value="MFC5509955.1"/>
    <property type="molecule type" value="Genomic_DNA"/>
</dbReference>
<keyword evidence="2" id="KW-1185">Reference proteome</keyword>
<reference evidence="2" key="1">
    <citation type="journal article" date="2019" name="Int. J. Syst. Evol. Microbiol.">
        <title>The Global Catalogue of Microorganisms (GCM) 10K type strain sequencing project: providing services to taxonomists for standard genome sequencing and annotation.</title>
        <authorList>
            <consortium name="The Broad Institute Genomics Platform"/>
            <consortium name="The Broad Institute Genome Sequencing Center for Infectious Disease"/>
            <person name="Wu L."/>
            <person name="Ma J."/>
        </authorList>
    </citation>
    <scope>NUCLEOTIDE SEQUENCE [LARGE SCALE GENOMIC DNA]</scope>
    <source>
        <strain evidence="2">CCUG 38813</strain>
    </source>
</reference>
<gene>
    <name evidence="1" type="ORF">ACFPOU_02295</name>
</gene>
<organism evidence="1 2">
    <name type="scientific">Massilia jejuensis</name>
    <dbReference type="NCBI Taxonomy" id="648894"/>
    <lineage>
        <taxon>Bacteria</taxon>
        <taxon>Pseudomonadati</taxon>
        <taxon>Pseudomonadota</taxon>
        <taxon>Betaproteobacteria</taxon>
        <taxon>Burkholderiales</taxon>
        <taxon>Oxalobacteraceae</taxon>
        <taxon>Telluria group</taxon>
        <taxon>Massilia</taxon>
    </lineage>
</organism>
<sequence>MKWLKHGVVWTPSGTQPWARTHATCPTPIWLDDRTLRVYVQCRDEHNVGRIGFVDLDPADPRKVIRESTEPVLDVGSPGSFDDNGVFQTSVIRVADGRLFMYYVGFELCHRIRYRLLTGLAISTDNGNTFQRAQATPVLERSPHEQFFRCGPWVEYEGDRFRMWYVAGSKWETIDGKQMPIYDIRYAESDDGLQWPAQGRVVLPVVLENEHGFGRPVVRHHSDGYRMFYSIRKRNPARYRLGYAQSRDGLAWQRLDADMGVEVTDGAWDGEATSYGIDIEAGGKTWLLYNGNDFGGTGFGIAERVQP</sequence>
<evidence type="ECO:0000313" key="2">
    <source>
        <dbReference type="Proteomes" id="UP001596031"/>
    </source>
</evidence>
<name>A0ABW0PBT1_9BURK</name>
<dbReference type="PANTHER" id="PTHR35279:SF1">
    <property type="entry name" value="ARABINANASE_LEVANSUCRASE_INVERTASE"/>
    <property type="match status" value="1"/>
</dbReference>
<comment type="caution">
    <text evidence="1">The sequence shown here is derived from an EMBL/GenBank/DDBJ whole genome shotgun (WGS) entry which is preliminary data.</text>
</comment>
<dbReference type="SUPFAM" id="SSF75005">
    <property type="entry name" value="Arabinanase/levansucrase/invertase"/>
    <property type="match status" value="2"/>
</dbReference>
<dbReference type="RefSeq" id="WP_379716582.1">
    <property type="nucleotide sequence ID" value="NZ_JBHSMS010000006.1"/>
</dbReference>
<dbReference type="Gene3D" id="2.115.10.20">
    <property type="entry name" value="Glycosyl hydrolase domain, family 43"/>
    <property type="match status" value="2"/>
</dbReference>
<accession>A0ABW0PBT1</accession>
<evidence type="ECO:0008006" key="3">
    <source>
        <dbReference type="Google" id="ProtNLM"/>
    </source>
</evidence>
<evidence type="ECO:0000313" key="1">
    <source>
        <dbReference type="EMBL" id="MFC5509955.1"/>
    </source>
</evidence>
<dbReference type="PANTHER" id="PTHR35279">
    <property type="match status" value="1"/>
</dbReference>
<dbReference type="InterPro" id="IPR023296">
    <property type="entry name" value="Glyco_hydro_beta-prop_sf"/>
</dbReference>
<protein>
    <recommendedName>
        <fullName evidence="3">Glycosyl hydrolase family 32</fullName>
    </recommendedName>
</protein>